<dbReference type="InterPro" id="IPR019454">
    <property type="entry name" value="Lipoprot_YkyA-like"/>
</dbReference>
<evidence type="ECO:0000313" key="3">
    <source>
        <dbReference type="Proteomes" id="UP000000271"/>
    </source>
</evidence>
<protein>
    <submittedName>
        <fullName evidence="2">Cell-wall binding lipoprotein YkyA, putative</fullName>
    </submittedName>
</protein>
<dbReference type="EMBL" id="CP001791">
    <property type="protein sequence ID" value="ADH99110.1"/>
    <property type="molecule type" value="Genomic_DNA"/>
</dbReference>
<reference evidence="2" key="1">
    <citation type="submission" date="2009-10" db="EMBL/GenBank/DDBJ databases">
        <title>Complete sequence of Bacillus selenitireducens MLS10.</title>
        <authorList>
            <consortium name="US DOE Joint Genome Institute"/>
            <person name="Lucas S."/>
            <person name="Copeland A."/>
            <person name="Lapidus A."/>
            <person name="Glavina del Rio T."/>
            <person name="Dalin E."/>
            <person name="Tice H."/>
            <person name="Bruce D."/>
            <person name="Goodwin L."/>
            <person name="Pitluck S."/>
            <person name="Sims D."/>
            <person name="Brettin T."/>
            <person name="Detter J.C."/>
            <person name="Han C."/>
            <person name="Larimer F."/>
            <person name="Land M."/>
            <person name="Hauser L."/>
            <person name="Kyrpides N."/>
            <person name="Ovchinnikova G."/>
            <person name="Stolz J."/>
        </authorList>
    </citation>
    <scope>NUCLEOTIDE SEQUENCE [LARGE SCALE GENOMIC DNA]</scope>
    <source>
        <strain evidence="2">MLS10</strain>
    </source>
</reference>
<feature type="coiled-coil region" evidence="1">
    <location>
        <begin position="156"/>
        <end position="200"/>
    </location>
</feature>
<dbReference type="Gene3D" id="1.20.120.570">
    <property type="entry name" value="YkyA-like"/>
    <property type="match status" value="1"/>
</dbReference>
<keyword evidence="1" id="KW-0175">Coiled coil</keyword>
<evidence type="ECO:0000313" key="2">
    <source>
        <dbReference type="EMBL" id="ADH99110.1"/>
    </source>
</evidence>
<dbReference type="Pfam" id="PF10368">
    <property type="entry name" value="YkyA"/>
    <property type="match status" value="1"/>
</dbReference>
<dbReference type="HOGENOM" id="CLU_106647_0_0_9"/>
<proteinExistence type="predicted"/>
<dbReference type="Proteomes" id="UP000000271">
    <property type="component" value="Chromosome"/>
</dbReference>
<dbReference type="KEGG" id="bse:Bsel_1600"/>
<dbReference type="RefSeq" id="WP_013172534.1">
    <property type="nucleotide sequence ID" value="NC_014219.1"/>
</dbReference>
<dbReference type="SUPFAM" id="SSF140423">
    <property type="entry name" value="MW0975(SA0943)-like"/>
    <property type="match status" value="1"/>
</dbReference>
<dbReference type="STRING" id="439292.Bsel_1600"/>
<dbReference type="InterPro" id="IPR036785">
    <property type="entry name" value="YkyA-like_sf"/>
</dbReference>
<dbReference type="eggNOG" id="COG0497">
    <property type="taxonomic scope" value="Bacteria"/>
</dbReference>
<accession>D6XTH4</accession>
<keyword evidence="2" id="KW-0449">Lipoprotein</keyword>
<sequence length="212" mass="24895">MKKSLLVSIGTLAVLTACNDENPAEFMYDHLEESVSIEMEMASIQEPLQTMEQEELAMYEEMLTISDIEDIVPLAEEAVSSAQERRSMMDEELEIVERSYEEFNEARNYMDDLDEEVLPYAEDVMSAMDERYDHYQELHSSYMTSIDLDIELYEMMKDEDIEIETLEEQHDIVNAAYENISSLNDEFNELTRQYNDRKIEFYEAADLNVTFE</sequence>
<organism evidence="2 3">
    <name type="scientific">Bacillus selenitireducens (strain ATCC 700615 / DSM 15326 / MLS10)</name>
    <dbReference type="NCBI Taxonomy" id="439292"/>
    <lineage>
        <taxon>Bacteria</taxon>
        <taxon>Bacillati</taxon>
        <taxon>Bacillota</taxon>
        <taxon>Bacilli</taxon>
        <taxon>Bacillales</taxon>
        <taxon>Bacillaceae</taxon>
        <taxon>Salisediminibacterium</taxon>
    </lineage>
</organism>
<dbReference type="AlphaFoldDB" id="D6XTH4"/>
<dbReference type="PROSITE" id="PS51257">
    <property type="entry name" value="PROKAR_LIPOPROTEIN"/>
    <property type="match status" value="1"/>
</dbReference>
<gene>
    <name evidence="2" type="ordered locus">Bsel_1600</name>
</gene>
<evidence type="ECO:0000256" key="1">
    <source>
        <dbReference type="SAM" id="Coils"/>
    </source>
</evidence>
<name>D6XTH4_BACIE</name>
<keyword evidence="3" id="KW-1185">Reference proteome</keyword>
<dbReference type="OrthoDB" id="2576511at2"/>